<name>A0A917MHU6_9HYPH</name>
<keyword evidence="8" id="KW-0723">Serine/threonine-protein kinase</keyword>
<dbReference type="PANTHER" id="PTHR43671">
    <property type="entry name" value="SERINE/THREONINE-PROTEIN KINASE NEK"/>
    <property type="match status" value="1"/>
</dbReference>
<dbReference type="EMBL" id="BMES01000001">
    <property type="protein sequence ID" value="GGH06653.1"/>
    <property type="molecule type" value="Genomic_DNA"/>
</dbReference>
<keyword evidence="9" id="KW-1185">Reference proteome</keyword>
<reference evidence="8" key="1">
    <citation type="journal article" date="2014" name="Int. J. Syst. Evol. Microbiol.">
        <title>Complete genome sequence of Corynebacterium casei LMG S-19264T (=DSM 44701T), isolated from a smear-ripened cheese.</title>
        <authorList>
            <consortium name="US DOE Joint Genome Institute (JGI-PGF)"/>
            <person name="Walter F."/>
            <person name="Albersmeier A."/>
            <person name="Kalinowski J."/>
            <person name="Ruckert C."/>
        </authorList>
    </citation>
    <scope>NUCLEOTIDE SEQUENCE</scope>
    <source>
        <strain evidence="8">CGMCC 1.12214</strain>
    </source>
</reference>
<comment type="caution">
    <text evidence="8">The sequence shown here is derived from an EMBL/GenBank/DDBJ whole genome shotgun (WGS) entry which is preliminary data.</text>
</comment>
<dbReference type="SUPFAM" id="SSF52402">
    <property type="entry name" value="Adenine nucleotide alpha hydrolases-like"/>
    <property type="match status" value="1"/>
</dbReference>
<protein>
    <recommendedName>
        <fullName evidence="2">non-specific serine/threonine protein kinase</fullName>
        <ecNumber evidence="2">2.7.11.1</ecNumber>
    </recommendedName>
</protein>
<keyword evidence="3" id="KW-0808">Transferase</keyword>
<keyword evidence="5 8" id="KW-0418">Kinase</keyword>
<dbReference type="InterPro" id="IPR008271">
    <property type="entry name" value="Ser/Thr_kinase_AS"/>
</dbReference>
<organism evidence="8 9">
    <name type="scientific">Alsobacter metallidurans</name>
    <dbReference type="NCBI Taxonomy" id="340221"/>
    <lineage>
        <taxon>Bacteria</taxon>
        <taxon>Pseudomonadati</taxon>
        <taxon>Pseudomonadota</taxon>
        <taxon>Alphaproteobacteria</taxon>
        <taxon>Hyphomicrobiales</taxon>
        <taxon>Alsobacteraceae</taxon>
        <taxon>Alsobacter</taxon>
    </lineage>
</organism>
<dbReference type="PRINTS" id="PR01438">
    <property type="entry name" value="UNVRSLSTRESS"/>
</dbReference>
<dbReference type="InterPro" id="IPR014729">
    <property type="entry name" value="Rossmann-like_a/b/a_fold"/>
</dbReference>
<comment type="similarity">
    <text evidence="1">Belongs to the universal stress protein A family.</text>
</comment>
<dbReference type="Pfam" id="PF00582">
    <property type="entry name" value="Usp"/>
    <property type="match status" value="1"/>
</dbReference>
<dbReference type="RefSeq" id="WP_188515796.1">
    <property type="nucleotide sequence ID" value="NZ_BMES01000001.1"/>
</dbReference>
<evidence type="ECO:0000313" key="8">
    <source>
        <dbReference type="EMBL" id="GGH06653.1"/>
    </source>
</evidence>
<dbReference type="PANTHER" id="PTHR43671:SF13">
    <property type="entry name" value="SERINE_THREONINE-PROTEIN KINASE NEK2"/>
    <property type="match status" value="1"/>
</dbReference>
<dbReference type="InterPro" id="IPR050660">
    <property type="entry name" value="NEK_Ser/Thr_kinase"/>
</dbReference>
<dbReference type="Gene3D" id="3.40.50.620">
    <property type="entry name" value="HUPs"/>
    <property type="match status" value="1"/>
</dbReference>
<dbReference type="Gene3D" id="3.30.200.20">
    <property type="entry name" value="Phosphorylase Kinase, domain 1"/>
    <property type="match status" value="1"/>
</dbReference>
<feature type="domain" description="Protein kinase" evidence="7">
    <location>
        <begin position="15"/>
        <end position="283"/>
    </location>
</feature>
<dbReference type="PROSITE" id="PS00108">
    <property type="entry name" value="PROTEIN_KINASE_ST"/>
    <property type="match status" value="1"/>
</dbReference>
<evidence type="ECO:0000256" key="2">
    <source>
        <dbReference type="ARBA" id="ARBA00012513"/>
    </source>
</evidence>
<evidence type="ECO:0000256" key="3">
    <source>
        <dbReference type="ARBA" id="ARBA00022679"/>
    </source>
</evidence>
<gene>
    <name evidence="8" type="ORF">GCM10007036_01120</name>
</gene>
<dbReference type="GO" id="GO:0004674">
    <property type="term" value="F:protein serine/threonine kinase activity"/>
    <property type="evidence" value="ECO:0007669"/>
    <property type="project" value="UniProtKB-KW"/>
</dbReference>
<dbReference type="CDD" id="cd00293">
    <property type="entry name" value="USP-like"/>
    <property type="match status" value="1"/>
</dbReference>
<dbReference type="InterPro" id="IPR011009">
    <property type="entry name" value="Kinase-like_dom_sf"/>
</dbReference>
<evidence type="ECO:0000256" key="6">
    <source>
        <dbReference type="ARBA" id="ARBA00022840"/>
    </source>
</evidence>
<keyword evidence="6" id="KW-0067">ATP-binding</keyword>
<evidence type="ECO:0000256" key="4">
    <source>
        <dbReference type="ARBA" id="ARBA00022741"/>
    </source>
</evidence>
<accession>A0A917MHU6</accession>
<dbReference type="PROSITE" id="PS50011">
    <property type="entry name" value="PROTEIN_KINASE_DOM"/>
    <property type="match status" value="1"/>
</dbReference>
<keyword evidence="4" id="KW-0547">Nucleotide-binding</keyword>
<sequence>MGQSRPQPGDVIDGFRLDTLVHRGPMSTLWRVSRPGREGGAPLVMKIPSLAEGEDVSAIVGFELEQMILPRLSGPHVPRFVAAGDFDETPHLVMEWIEGESLQAILAREGKLAPERVAAIGVAAARALQDLHRQHVIHLDLKPANILLRPNGDVTFIDFGLSRHDELPDLLAEESDAPMGTSPYISPEQVLGVRTEPKSDHFALGAVLYELTTGRQPFGDPQRKAGMMRRLWRDPLPPRAIEPSCPPWLQEAILRCLAVEPARLYGSAAQLAFALSNPEQAPLGPNAAKLRQDGFWTVLRRRLRAPKRSDFQSRRVSADLDAAAIVVAAVDLAGGVDELAARVRVQAGRAVEGEPGARLACVTVLKTALLSLEETAGDQGRSAYVQRLVELKDWARELALPADKVSYHVLEAVDPAAALIDYVSKNQVDHLVLGARGSSALRRYLGSVSSEVVAKAPCTVTVVRLRAPDTGG</sequence>
<reference evidence="8" key="2">
    <citation type="submission" date="2020-09" db="EMBL/GenBank/DDBJ databases">
        <authorList>
            <person name="Sun Q."/>
            <person name="Zhou Y."/>
        </authorList>
    </citation>
    <scope>NUCLEOTIDE SEQUENCE</scope>
    <source>
        <strain evidence="8">CGMCC 1.12214</strain>
    </source>
</reference>
<proteinExistence type="inferred from homology"/>
<dbReference type="InterPro" id="IPR000719">
    <property type="entry name" value="Prot_kinase_dom"/>
</dbReference>
<dbReference type="GO" id="GO:0005524">
    <property type="term" value="F:ATP binding"/>
    <property type="evidence" value="ECO:0007669"/>
    <property type="project" value="UniProtKB-KW"/>
</dbReference>
<dbReference type="InterPro" id="IPR006016">
    <property type="entry name" value="UspA"/>
</dbReference>
<dbReference type="SMART" id="SM00220">
    <property type="entry name" value="S_TKc"/>
    <property type="match status" value="1"/>
</dbReference>
<dbReference type="Proteomes" id="UP000603912">
    <property type="component" value="Unassembled WGS sequence"/>
</dbReference>
<evidence type="ECO:0000256" key="5">
    <source>
        <dbReference type="ARBA" id="ARBA00022777"/>
    </source>
</evidence>
<evidence type="ECO:0000313" key="9">
    <source>
        <dbReference type="Proteomes" id="UP000603912"/>
    </source>
</evidence>
<dbReference type="SUPFAM" id="SSF56112">
    <property type="entry name" value="Protein kinase-like (PK-like)"/>
    <property type="match status" value="1"/>
</dbReference>
<dbReference type="InterPro" id="IPR006015">
    <property type="entry name" value="Universal_stress_UspA"/>
</dbReference>
<dbReference type="Pfam" id="PF00069">
    <property type="entry name" value="Pkinase"/>
    <property type="match status" value="1"/>
</dbReference>
<dbReference type="Gene3D" id="1.10.510.10">
    <property type="entry name" value="Transferase(Phosphotransferase) domain 1"/>
    <property type="match status" value="1"/>
</dbReference>
<evidence type="ECO:0000259" key="7">
    <source>
        <dbReference type="PROSITE" id="PS50011"/>
    </source>
</evidence>
<dbReference type="EC" id="2.7.11.1" evidence="2"/>
<dbReference type="AlphaFoldDB" id="A0A917MHU6"/>
<evidence type="ECO:0000256" key="1">
    <source>
        <dbReference type="ARBA" id="ARBA00008791"/>
    </source>
</evidence>
<dbReference type="CDD" id="cd14014">
    <property type="entry name" value="STKc_PknB_like"/>
    <property type="match status" value="1"/>
</dbReference>